<gene>
    <name evidence="1" type="ORF">METZ01_LOCUS245047</name>
</gene>
<accession>A0A382I006</accession>
<feature type="non-terminal residue" evidence="1">
    <location>
        <position position="1"/>
    </location>
</feature>
<protein>
    <submittedName>
        <fullName evidence="1">Uncharacterized protein</fullName>
    </submittedName>
</protein>
<evidence type="ECO:0000313" key="1">
    <source>
        <dbReference type="EMBL" id="SVB92193.1"/>
    </source>
</evidence>
<proteinExistence type="predicted"/>
<name>A0A382I006_9ZZZZ</name>
<organism evidence="1">
    <name type="scientific">marine metagenome</name>
    <dbReference type="NCBI Taxonomy" id="408172"/>
    <lineage>
        <taxon>unclassified sequences</taxon>
        <taxon>metagenomes</taxon>
        <taxon>ecological metagenomes</taxon>
    </lineage>
</organism>
<reference evidence="1" key="1">
    <citation type="submission" date="2018-05" db="EMBL/GenBank/DDBJ databases">
        <authorList>
            <person name="Lanie J.A."/>
            <person name="Ng W.-L."/>
            <person name="Kazmierczak K.M."/>
            <person name="Andrzejewski T.M."/>
            <person name="Davidsen T.M."/>
            <person name="Wayne K.J."/>
            <person name="Tettelin H."/>
            <person name="Glass J.I."/>
            <person name="Rusch D."/>
            <person name="Podicherti R."/>
            <person name="Tsui H.-C.T."/>
            <person name="Winkler M.E."/>
        </authorList>
    </citation>
    <scope>NUCLEOTIDE SEQUENCE</scope>
</reference>
<dbReference type="AlphaFoldDB" id="A0A382I006"/>
<sequence length="133" mass="15235">AENAVKLAQAKKDLAKSQLDALLTDNDIKFSKRRNGANKLPKCDRSAPGSCRKRVRGLLVNRKWPGNDKFLSLAVYHQERYNWAKSSRETAKRPRTKAYYYAIMKRQVARRDAAIDQTPQGETYLKLYEDSSG</sequence>
<dbReference type="EMBL" id="UINC01063990">
    <property type="protein sequence ID" value="SVB92193.1"/>
    <property type="molecule type" value="Genomic_DNA"/>
</dbReference>